<reference evidence="1" key="2">
    <citation type="journal article" date="2015" name="Data Brief">
        <title>Shoot transcriptome of the giant reed, Arundo donax.</title>
        <authorList>
            <person name="Barrero R.A."/>
            <person name="Guerrero F.D."/>
            <person name="Moolhuijzen P."/>
            <person name="Goolsby J.A."/>
            <person name="Tidwell J."/>
            <person name="Bellgard S.E."/>
            <person name="Bellgard M.I."/>
        </authorList>
    </citation>
    <scope>NUCLEOTIDE SEQUENCE</scope>
    <source>
        <tissue evidence="1">Shoot tissue taken approximately 20 cm above the soil surface</tissue>
    </source>
</reference>
<dbReference type="EMBL" id="GBRH01229253">
    <property type="protein sequence ID" value="JAD68642.1"/>
    <property type="molecule type" value="Transcribed_RNA"/>
</dbReference>
<protein>
    <submittedName>
        <fullName evidence="1">Uncharacterized protein</fullName>
    </submittedName>
</protein>
<organism evidence="1">
    <name type="scientific">Arundo donax</name>
    <name type="common">Giant reed</name>
    <name type="synonym">Donax arundinaceus</name>
    <dbReference type="NCBI Taxonomy" id="35708"/>
    <lineage>
        <taxon>Eukaryota</taxon>
        <taxon>Viridiplantae</taxon>
        <taxon>Streptophyta</taxon>
        <taxon>Embryophyta</taxon>
        <taxon>Tracheophyta</taxon>
        <taxon>Spermatophyta</taxon>
        <taxon>Magnoliopsida</taxon>
        <taxon>Liliopsida</taxon>
        <taxon>Poales</taxon>
        <taxon>Poaceae</taxon>
        <taxon>PACMAD clade</taxon>
        <taxon>Arundinoideae</taxon>
        <taxon>Arundineae</taxon>
        <taxon>Arundo</taxon>
    </lineage>
</organism>
<evidence type="ECO:0000313" key="1">
    <source>
        <dbReference type="EMBL" id="JAD68642.1"/>
    </source>
</evidence>
<dbReference type="AlphaFoldDB" id="A0A0A9CAY0"/>
<sequence>MTCAFIATEVYGHFVNNLSYELRSIIRHIEKKFKYTISKLRKVHLCCRWHIGAGCTYRPSLRAAWPYHWPCCWAIGSVYSCRFRGG</sequence>
<reference evidence="1" key="1">
    <citation type="submission" date="2014-09" db="EMBL/GenBank/DDBJ databases">
        <authorList>
            <person name="Magalhaes I.L.F."/>
            <person name="Oliveira U."/>
            <person name="Santos F.R."/>
            <person name="Vidigal T.H.D.A."/>
            <person name="Brescovit A.D."/>
            <person name="Santos A.J."/>
        </authorList>
    </citation>
    <scope>NUCLEOTIDE SEQUENCE</scope>
    <source>
        <tissue evidence="1">Shoot tissue taken approximately 20 cm above the soil surface</tissue>
    </source>
</reference>
<proteinExistence type="predicted"/>
<accession>A0A0A9CAY0</accession>
<name>A0A0A9CAY0_ARUDO</name>